<reference evidence="1" key="1">
    <citation type="journal article" date="2010" name="Environ. Microbiol.">
        <title>The metavirome of a hypersaline environment.</title>
        <authorList>
            <person name="Santos F."/>
            <person name="Yarza P."/>
            <person name="Parro V."/>
            <person name="Briones C."/>
            <person name="Anton J."/>
        </authorList>
    </citation>
    <scope>NUCLEOTIDE SEQUENCE</scope>
</reference>
<dbReference type="EMBL" id="GU735296">
    <property type="protein sequence ID" value="ADE29266.1"/>
    <property type="molecule type" value="Genomic_DNA"/>
</dbReference>
<proteinExistence type="predicted"/>
<protein>
    <submittedName>
        <fullName evidence="1">Hypothetical membrane protein</fullName>
    </submittedName>
</protein>
<name>D5L2K7_9VIRU</name>
<sequence length="149" mass="16878">MWCTARTRGSAESVLTAERYRHRDMRRMRLCSVAGGLQYTAGGFTAMSHNTDTMLQDHLLQKREDIEDSNTDIRSMDVLSIDYEVTQDMQVTEVSLTLSYGGPTVTLECLSGRLRGHWGLESHTIPVDSQDLGQYGSELARRFEDRIQS</sequence>
<organism evidence="1">
    <name type="scientific">uncultured virus</name>
    <dbReference type="NCBI Taxonomy" id="340016"/>
    <lineage>
        <taxon>Viruses</taxon>
        <taxon>environmental samples</taxon>
    </lineage>
</organism>
<evidence type="ECO:0000313" key="1">
    <source>
        <dbReference type="EMBL" id="ADE29266.1"/>
    </source>
</evidence>
<accession>D5L2K7</accession>